<feature type="DNA-binding region" description="H-T-H motif" evidence="4">
    <location>
        <begin position="30"/>
        <end position="49"/>
    </location>
</feature>
<evidence type="ECO:0000256" key="2">
    <source>
        <dbReference type="ARBA" id="ARBA00023125"/>
    </source>
</evidence>
<dbReference type="InterPro" id="IPR009057">
    <property type="entry name" value="Homeodomain-like_sf"/>
</dbReference>
<comment type="caution">
    <text evidence="6">The sequence shown here is derived from an EMBL/GenBank/DDBJ whole genome shotgun (WGS) entry which is preliminary data.</text>
</comment>
<dbReference type="InterPro" id="IPR001647">
    <property type="entry name" value="HTH_TetR"/>
</dbReference>
<protein>
    <submittedName>
        <fullName evidence="6">TetR/AcrR family transcriptional regulator C-terminal ligand-binding domain-containing protein</fullName>
    </submittedName>
</protein>
<dbReference type="InterPro" id="IPR011075">
    <property type="entry name" value="TetR_C"/>
</dbReference>
<dbReference type="EMBL" id="JBHUFV010000022">
    <property type="protein sequence ID" value="MFD1932868.1"/>
    <property type="molecule type" value="Genomic_DNA"/>
</dbReference>
<dbReference type="InterPro" id="IPR036271">
    <property type="entry name" value="Tet_transcr_reg_TetR-rel_C_sf"/>
</dbReference>
<keyword evidence="2 4" id="KW-0238">DNA-binding</keyword>
<dbReference type="Proteomes" id="UP001597368">
    <property type="component" value="Unassembled WGS sequence"/>
</dbReference>
<keyword evidence="7" id="KW-1185">Reference proteome</keyword>
<dbReference type="SUPFAM" id="SSF48498">
    <property type="entry name" value="Tetracyclin repressor-like, C-terminal domain"/>
    <property type="match status" value="1"/>
</dbReference>
<accession>A0ABW4STG5</accession>
<dbReference type="Pfam" id="PF16859">
    <property type="entry name" value="TetR_C_11"/>
    <property type="match status" value="1"/>
</dbReference>
<dbReference type="SUPFAM" id="SSF46689">
    <property type="entry name" value="Homeodomain-like"/>
    <property type="match status" value="1"/>
</dbReference>
<evidence type="ECO:0000256" key="1">
    <source>
        <dbReference type="ARBA" id="ARBA00023015"/>
    </source>
</evidence>
<keyword evidence="1" id="KW-0805">Transcription regulation</keyword>
<proteinExistence type="predicted"/>
<evidence type="ECO:0000313" key="7">
    <source>
        <dbReference type="Proteomes" id="UP001597368"/>
    </source>
</evidence>
<dbReference type="Pfam" id="PF00440">
    <property type="entry name" value="TetR_N"/>
    <property type="match status" value="1"/>
</dbReference>
<dbReference type="PROSITE" id="PS50977">
    <property type="entry name" value="HTH_TETR_2"/>
    <property type="match status" value="1"/>
</dbReference>
<dbReference type="RefSeq" id="WP_379572909.1">
    <property type="nucleotide sequence ID" value="NZ_JBHUFV010000022.1"/>
</dbReference>
<gene>
    <name evidence="6" type="ORF">ACFSKW_15440</name>
</gene>
<dbReference type="Gene3D" id="1.10.357.10">
    <property type="entry name" value="Tetracycline Repressor, domain 2"/>
    <property type="match status" value="1"/>
</dbReference>
<feature type="domain" description="HTH tetR-type" evidence="5">
    <location>
        <begin position="9"/>
        <end position="67"/>
    </location>
</feature>
<reference evidence="7" key="1">
    <citation type="journal article" date="2019" name="Int. J. Syst. Evol. Microbiol.">
        <title>The Global Catalogue of Microorganisms (GCM) 10K type strain sequencing project: providing services to taxonomists for standard genome sequencing and annotation.</title>
        <authorList>
            <consortium name="The Broad Institute Genomics Platform"/>
            <consortium name="The Broad Institute Genome Sequencing Center for Infectious Disease"/>
            <person name="Wu L."/>
            <person name="Ma J."/>
        </authorList>
    </citation>
    <scope>NUCLEOTIDE SEQUENCE [LARGE SCALE GENOMIC DNA]</scope>
    <source>
        <strain evidence="7">ICMP 6774ER</strain>
    </source>
</reference>
<evidence type="ECO:0000313" key="6">
    <source>
        <dbReference type="EMBL" id="MFD1932868.1"/>
    </source>
</evidence>
<evidence type="ECO:0000256" key="3">
    <source>
        <dbReference type="ARBA" id="ARBA00023163"/>
    </source>
</evidence>
<keyword evidence="3" id="KW-0804">Transcription</keyword>
<evidence type="ECO:0000256" key="4">
    <source>
        <dbReference type="PROSITE-ProRule" id="PRU00335"/>
    </source>
</evidence>
<evidence type="ECO:0000259" key="5">
    <source>
        <dbReference type="PROSITE" id="PS50977"/>
    </source>
</evidence>
<dbReference type="Gene3D" id="1.10.10.60">
    <property type="entry name" value="Homeodomain-like"/>
    <property type="match status" value="1"/>
</dbReference>
<sequence>MQRPGGRSARVRSAVHQAVVELLREGVDVSVAEVAERSGVHQATIYRRWGTIAGLVNDVVIEVLQQSPVPDTGTLRGDLDAYAVQMARDLAGPFGKLFLRAALVGSENADDQIYLLERGVQIQGMLDRHENAPTLIELMEIVQAPIYFHALVFNAPLGPEQAKALVDRLLSLRRP</sequence>
<organism evidence="6 7">
    <name type="scientific">Nonomuraea mangrovi</name>
    <dbReference type="NCBI Taxonomy" id="2316207"/>
    <lineage>
        <taxon>Bacteria</taxon>
        <taxon>Bacillati</taxon>
        <taxon>Actinomycetota</taxon>
        <taxon>Actinomycetes</taxon>
        <taxon>Streptosporangiales</taxon>
        <taxon>Streptosporangiaceae</taxon>
        <taxon>Nonomuraea</taxon>
    </lineage>
</organism>
<name>A0ABW4STG5_9ACTN</name>